<dbReference type="SUPFAM" id="SSF51658">
    <property type="entry name" value="Xylose isomerase-like"/>
    <property type="match status" value="1"/>
</dbReference>
<protein>
    <submittedName>
        <fullName evidence="2">TIM barrel protein</fullName>
    </submittedName>
</protein>
<reference evidence="2 3" key="1">
    <citation type="submission" date="2020-10" db="EMBL/GenBank/DDBJ databases">
        <title>Blautia liquoris sp.nov., isolated from the mud in a fermentation cellar used for the production of Chinese strong-flavoured liquor.</title>
        <authorList>
            <person name="Lu L."/>
        </authorList>
    </citation>
    <scope>NUCLEOTIDE SEQUENCE [LARGE SCALE GENOMIC DNA]</scope>
    <source>
        <strain evidence="2 3">LZLJ-3</strain>
    </source>
</reference>
<proteinExistence type="predicted"/>
<gene>
    <name evidence="2" type="ORF">INP51_08425</name>
</gene>
<evidence type="ECO:0000313" key="2">
    <source>
        <dbReference type="EMBL" id="QOV18082.1"/>
    </source>
</evidence>
<dbReference type="Gene3D" id="3.20.20.150">
    <property type="entry name" value="Divalent-metal-dependent TIM barrel enzymes"/>
    <property type="match status" value="1"/>
</dbReference>
<keyword evidence="3" id="KW-1185">Reference proteome</keyword>
<organism evidence="2 3">
    <name type="scientific">Blautia liquoris</name>
    <dbReference type="NCBI Taxonomy" id="2779518"/>
    <lineage>
        <taxon>Bacteria</taxon>
        <taxon>Bacillati</taxon>
        <taxon>Bacillota</taxon>
        <taxon>Clostridia</taxon>
        <taxon>Lachnospirales</taxon>
        <taxon>Lachnospiraceae</taxon>
        <taxon>Blautia</taxon>
    </lineage>
</organism>
<name>A0A7M2RFD1_9FIRM</name>
<dbReference type="InterPro" id="IPR036237">
    <property type="entry name" value="Xyl_isomerase-like_sf"/>
</dbReference>
<evidence type="ECO:0000313" key="3">
    <source>
        <dbReference type="Proteomes" id="UP000593601"/>
    </source>
</evidence>
<dbReference type="Pfam" id="PF01261">
    <property type="entry name" value="AP_endonuc_2"/>
    <property type="match status" value="1"/>
</dbReference>
<sequence length="328" mass="39041">MIITTNFNNTLDDMKRYHGKEDIRRFCRDNHLDGLEYMRFPYYPEDQIPMDMVQGIHLSSFECWMDLWLGNQKALLDEFGSMKTVEQVYGGTTPETLIRHFQKELDFAETLGVKYVVFHVSEVKVRESFTRRFCYTDHEVISAASDLINEILRNREYTFDFLMENLWWAGLTLTKPEITEELLTNIRYDKTGIMLDTGHLLHTNLDLRAQSEGVDYILQVLDQYQNIIDKIWGIHLQQSLTGDVARLLQKQINRGDIMLKKDYWERYAQVYPYVFSLDQHKPFTDDKVISMVEKINPKYLTFEFITKSRAEHEQYLREQWAAFCRFQG</sequence>
<dbReference type="InterPro" id="IPR013022">
    <property type="entry name" value="Xyl_isomerase-like_TIM-brl"/>
</dbReference>
<feature type="domain" description="Xylose isomerase-like TIM barrel" evidence="1">
    <location>
        <begin position="98"/>
        <end position="306"/>
    </location>
</feature>
<dbReference type="KEGG" id="bliq:INP51_08425"/>
<accession>A0A7M2RFD1</accession>
<evidence type="ECO:0000259" key="1">
    <source>
        <dbReference type="Pfam" id="PF01261"/>
    </source>
</evidence>
<dbReference type="EMBL" id="CP063304">
    <property type="protein sequence ID" value="QOV18082.1"/>
    <property type="molecule type" value="Genomic_DNA"/>
</dbReference>
<dbReference type="AlphaFoldDB" id="A0A7M2RFD1"/>
<dbReference type="Proteomes" id="UP000593601">
    <property type="component" value="Chromosome"/>
</dbReference>
<dbReference type="RefSeq" id="WP_193734444.1">
    <property type="nucleotide sequence ID" value="NZ_CP063304.1"/>
</dbReference>